<dbReference type="OrthoDB" id="5347061at2759"/>
<feature type="region of interest" description="Disordered" evidence="1">
    <location>
        <begin position="32"/>
        <end position="54"/>
    </location>
</feature>
<dbReference type="Proteomes" id="UP000319257">
    <property type="component" value="Unassembled WGS sequence"/>
</dbReference>
<name>A0A507BHV7_9PEZI</name>
<evidence type="ECO:0000259" key="2">
    <source>
        <dbReference type="Pfam" id="PF06985"/>
    </source>
</evidence>
<sequence length="697" mass="78747">MLCKICKEGLEGIWDPSRSSRLALLKDYLENEDEDDGAGNEPDNTHGSGATDSPARNGAFDYVYGHHKDRDSFLASMQEGCAMCNRFQPGQGLDAGDNPKIQELGYFSVFYLMIHPEAAVTKPVMMVDVENSCGGFDFVPYGDPKYDQNINFDFGQSNYDSKAWSIVEKWMSTCLNSHPQCKLIEAPSSYRPTRLLKIDKPGTFRIVLGTDCPPALQYVTLSHCWGAKPVERLLCLLKSTAEDLGREQSVDNLPKTFRDAVDIARHFDVDYLWIDRLCIFQDSAEEWRREAATMQDVYRNALFSIAALGAKDDEGGCFFERDPAKTAPTVVRFKLTEDGEEKAFRFGLEEGWSWRLSFEHEPLVQRSWVVQERLLTPRTLHFGSKQLFWECREMACCEMHPQSVYCYRDYDVEEDEDEAAEEAGQDRHHPCLWKQLLDAPDRRHGRSPYEQLFVDWNMIVNLYASRKLSVPGDKLVALSGLANDMKARLQQMKPGPHRYLAGLWEETLMDTLVWNVRDPAIRAPEYRAPSWSWACLDGDINLLGGCTQEEDTISLSSPISVEMSHPGEEDTGQVTAGTLTLKGPCGLAEIGQEAGWGVTELNILSVVGEDGRVFHGKDMVRASVYFDTLDDITNQVSLVLVCAHHYDEGEWYVHGLALNRVEENTYRRVGMASCSFKDKESAEAFGAAFPRKELQIV</sequence>
<reference evidence="3 4" key="1">
    <citation type="submission" date="2019-06" db="EMBL/GenBank/DDBJ databases">
        <title>Draft genome sequence of the filamentous fungus Phialemoniopsis curvata isolated from diesel fuel.</title>
        <authorList>
            <person name="Varaljay V.A."/>
            <person name="Lyon W.J."/>
            <person name="Crouch A.L."/>
            <person name="Drake C.E."/>
            <person name="Hollomon J.M."/>
            <person name="Nadeau L.J."/>
            <person name="Nunn H.S."/>
            <person name="Stevenson B.S."/>
            <person name="Bojanowski C.L."/>
            <person name="Crookes-Goodson W.J."/>
        </authorList>
    </citation>
    <scope>NUCLEOTIDE SEQUENCE [LARGE SCALE GENOMIC DNA]</scope>
    <source>
        <strain evidence="3 4">D216</strain>
    </source>
</reference>
<dbReference type="RefSeq" id="XP_031000035.1">
    <property type="nucleotide sequence ID" value="XM_031134540.1"/>
</dbReference>
<accession>A0A507BHV7</accession>
<dbReference type="PANTHER" id="PTHR33112">
    <property type="entry name" value="DOMAIN PROTEIN, PUTATIVE-RELATED"/>
    <property type="match status" value="1"/>
</dbReference>
<dbReference type="InParanoid" id="A0A507BHV7"/>
<keyword evidence="4" id="KW-1185">Reference proteome</keyword>
<feature type="domain" description="Heterokaryon incompatibility" evidence="2">
    <location>
        <begin position="218"/>
        <end position="372"/>
    </location>
</feature>
<dbReference type="AlphaFoldDB" id="A0A507BHV7"/>
<dbReference type="InterPro" id="IPR010730">
    <property type="entry name" value="HET"/>
</dbReference>
<comment type="caution">
    <text evidence="3">The sequence shown here is derived from an EMBL/GenBank/DDBJ whole genome shotgun (WGS) entry which is preliminary data.</text>
</comment>
<dbReference type="GeneID" id="41979220"/>
<evidence type="ECO:0000313" key="4">
    <source>
        <dbReference type="Proteomes" id="UP000319257"/>
    </source>
</evidence>
<dbReference type="Pfam" id="PF06985">
    <property type="entry name" value="HET"/>
    <property type="match status" value="1"/>
</dbReference>
<organism evidence="3 4">
    <name type="scientific">Thyridium curvatum</name>
    <dbReference type="NCBI Taxonomy" id="1093900"/>
    <lineage>
        <taxon>Eukaryota</taxon>
        <taxon>Fungi</taxon>
        <taxon>Dikarya</taxon>
        <taxon>Ascomycota</taxon>
        <taxon>Pezizomycotina</taxon>
        <taxon>Sordariomycetes</taxon>
        <taxon>Sordariomycetidae</taxon>
        <taxon>Thyridiales</taxon>
        <taxon>Thyridiaceae</taxon>
        <taxon>Thyridium</taxon>
    </lineage>
</organism>
<proteinExistence type="predicted"/>
<dbReference type="EMBL" id="SKBQ01000118">
    <property type="protein sequence ID" value="TPX18324.1"/>
    <property type="molecule type" value="Genomic_DNA"/>
</dbReference>
<protein>
    <recommendedName>
        <fullName evidence="2">Heterokaryon incompatibility domain-containing protein</fullName>
    </recommendedName>
</protein>
<evidence type="ECO:0000313" key="3">
    <source>
        <dbReference type="EMBL" id="TPX18324.1"/>
    </source>
</evidence>
<dbReference type="PANTHER" id="PTHR33112:SF16">
    <property type="entry name" value="HETEROKARYON INCOMPATIBILITY DOMAIN-CONTAINING PROTEIN"/>
    <property type="match status" value="1"/>
</dbReference>
<evidence type="ECO:0000256" key="1">
    <source>
        <dbReference type="SAM" id="MobiDB-lite"/>
    </source>
</evidence>
<gene>
    <name evidence="3" type="ORF">E0L32_011773</name>
</gene>